<dbReference type="EMBL" id="JAEUBD010001266">
    <property type="protein sequence ID" value="KAH3663281.1"/>
    <property type="molecule type" value="Genomic_DNA"/>
</dbReference>
<evidence type="ECO:0000313" key="1">
    <source>
        <dbReference type="EMBL" id="KAH3663281.1"/>
    </source>
</evidence>
<dbReference type="AlphaFoldDB" id="A0A9P8P1J4"/>
<proteinExistence type="predicted"/>
<organism evidence="1 2">
    <name type="scientific">Ogataea polymorpha</name>
    <dbReference type="NCBI Taxonomy" id="460523"/>
    <lineage>
        <taxon>Eukaryota</taxon>
        <taxon>Fungi</taxon>
        <taxon>Dikarya</taxon>
        <taxon>Ascomycota</taxon>
        <taxon>Saccharomycotina</taxon>
        <taxon>Pichiomycetes</taxon>
        <taxon>Pichiales</taxon>
        <taxon>Pichiaceae</taxon>
        <taxon>Ogataea</taxon>
    </lineage>
</organism>
<gene>
    <name evidence="1" type="ORF">OGATHE_004857</name>
</gene>
<dbReference type="Proteomes" id="UP000788993">
    <property type="component" value="Unassembled WGS sequence"/>
</dbReference>
<reference evidence="1" key="1">
    <citation type="journal article" date="2021" name="Open Biol.">
        <title>Shared evolutionary footprints suggest mitochondrial oxidative damage underlies multiple complex I losses in fungi.</title>
        <authorList>
            <person name="Schikora-Tamarit M.A."/>
            <person name="Marcet-Houben M."/>
            <person name="Nosek J."/>
            <person name="Gabaldon T."/>
        </authorList>
    </citation>
    <scope>NUCLEOTIDE SEQUENCE</scope>
    <source>
        <strain evidence="1">NCAIM Y.01608</strain>
    </source>
</reference>
<reference evidence="1" key="2">
    <citation type="submission" date="2021-01" db="EMBL/GenBank/DDBJ databases">
        <authorList>
            <person name="Schikora-Tamarit M.A."/>
        </authorList>
    </citation>
    <scope>NUCLEOTIDE SEQUENCE</scope>
    <source>
        <strain evidence="1">NCAIM Y.01608</strain>
    </source>
</reference>
<accession>A0A9P8P1J4</accession>
<protein>
    <submittedName>
        <fullName evidence="1">Uncharacterized protein</fullName>
    </submittedName>
</protein>
<name>A0A9P8P1J4_9ASCO</name>
<comment type="caution">
    <text evidence="1">The sequence shown here is derived from an EMBL/GenBank/DDBJ whole genome shotgun (WGS) entry which is preliminary data.</text>
</comment>
<evidence type="ECO:0000313" key="2">
    <source>
        <dbReference type="Proteomes" id="UP000788993"/>
    </source>
</evidence>
<keyword evidence="2" id="KW-1185">Reference proteome</keyword>
<sequence length="104" mass="11755">MHSKPVTQRAKSLTFKFPEWILASSLSRSGSLPSLDSRRCLRSPSLIKISTESNLDSMVFLDIKGCVTQLLKVRFPNGDTARFSNLNKVPLSLWSKELLKISRF</sequence>